<dbReference type="RefSeq" id="WP_191250116.1">
    <property type="nucleotide sequence ID" value="NZ_BNCI01000001.1"/>
</dbReference>
<reference evidence="1" key="1">
    <citation type="journal article" date="2014" name="Int. J. Syst. Evol. Microbiol.">
        <title>Complete genome sequence of Corynebacterium casei LMG S-19264T (=DSM 44701T), isolated from a smear-ripened cheese.</title>
        <authorList>
            <consortium name="US DOE Joint Genome Institute (JGI-PGF)"/>
            <person name="Walter F."/>
            <person name="Albersmeier A."/>
            <person name="Kalinowski J."/>
            <person name="Ruckert C."/>
        </authorList>
    </citation>
    <scope>NUCLEOTIDE SEQUENCE</scope>
    <source>
        <strain evidence="1">KCTC 42590</strain>
    </source>
</reference>
<accession>A0A919E5Q9</accession>
<protein>
    <recommendedName>
        <fullName evidence="3">PAS domain-containing protein</fullName>
    </recommendedName>
</protein>
<evidence type="ECO:0008006" key="3">
    <source>
        <dbReference type="Google" id="ProtNLM"/>
    </source>
</evidence>
<dbReference type="Proteomes" id="UP000630923">
    <property type="component" value="Unassembled WGS sequence"/>
</dbReference>
<dbReference type="InterPro" id="IPR009922">
    <property type="entry name" value="DUF1457"/>
</dbReference>
<name>A0A919E5Q9_9PROT</name>
<keyword evidence="2" id="KW-1185">Reference proteome</keyword>
<dbReference type="AlphaFoldDB" id="A0A919E5Q9"/>
<sequence>MKTYGKEILQEKPFSTLWAAWSAAREKGELIPPRTALRLQDLAAITSDLAVLQSGGDGEFYFQLQGQDMADRIQRTAKDEAISDLMAPSARDTTNKILADIIDTPQGGLVIFDAHYTSGKHCIVGVLYLPVLDQTGMVRKLIGVYHPLEILGYKAPIAKTRSGGELLISHPIDITP</sequence>
<proteinExistence type="predicted"/>
<comment type="caution">
    <text evidence="1">The sequence shown here is derived from an EMBL/GenBank/DDBJ whole genome shotgun (WGS) entry which is preliminary data.</text>
</comment>
<reference evidence="1" key="2">
    <citation type="submission" date="2020-09" db="EMBL/GenBank/DDBJ databases">
        <authorList>
            <person name="Sun Q."/>
            <person name="Kim S."/>
        </authorList>
    </citation>
    <scope>NUCLEOTIDE SEQUENCE</scope>
    <source>
        <strain evidence="1">KCTC 42590</strain>
    </source>
</reference>
<dbReference type="Pfam" id="PF07310">
    <property type="entry name" value="PAS_5"/>
    <property type="match status" value="1"/>
</dbReference>
<gene>
    <name evidence="1" type="ORF">GCM10017044_06580</name>
</gene>
<evidence type="ECO:0000313" key="1">
    <source>
        <dbReference type="EMBL" id="GHF15121.1"/>
    </source>
</evidence>
<evidence type="ECO:0000313" key="2">
    <source>
        <dbReference type="Proteomes" id="UP000630923"/>
    </source>
</evidence>
<dbReference type="EMBL" id="BNCI01000001">
    <property type="protein sequence ID" value="GHF15121.1"/>
    <property type="molecule type" value="Genomic_DNA"/>
</dbReference>
<organism evidence="1 2">
    <name type="scientific">Kordiimonas sediminis</name>
    <dbReference type="NCBI Taxonomy" id="1735581"/>
    <lineage>
        <taxon>Bacteria</taxon>
        <taxon>Pseudomonadati</taxon>
        <taxon>Pseudomonadota</taxon>
        <taxon>Alphaproteobacteria</taxon>
        <taxon>Kordiimonadales</taxon>
        <taxon>Kordiimonadaceae</taxon>
        <taxon>Kordiimonas</taxon>
    </lineage>
</organism>